<dbReference type="PROSITE" id="PS50002">
    <property type="entry name" value="SH3"/>
    <property type="match status" value="5"/>
</dbReference>
<feature type="compositionally biased region" description="Pro residues" evidence="3">
    <location>
        <begin position="434"/>
        <end position="444"/>
    </location>
</feature>
<feature type="compositionally biased region" description="Polar residues" evidence="3">
    <location>
        <begin position="606"/>
        <end position="615"/>
    </location>
</feature>
<feature type="region of interest" description="Disordered" evidence="3">
    <location>
        <begin position="140"/>
        <end position="209"/>
    </location>
</feature>
<dbReference type="RefSeq" id="XP_027722630.1">
    <property type="nucleotide sequence ID" value="XM_027866829.1"/>
</dbReference>
<evidence type="ECO:0000313" key="5">
    <source>
        <dbReference type="Ensembl" id="ENSVURP00010015524.1"/>
    </source>
</evidence>
<dbReference type="OMA" id="VHKSCMK"/>
<feature type="compositionally biased region" description="Polar residues" evidence="3">
    <location>
        <begin position="140"/>
        <end position="164"/>
    </location>
</feature>
<dbReference type="GeneTree" id="ENSGT00940000155694"/>
<keyword evidence="6" id="KW-1185">Reference proteome</keyword>
<reference evidence="5" key="3">
    <citation type="submission" date="2025-09" db="UniProtKB">
        <authorList>
            <consortium name="Ensembl"/>
        </authorList>
    </citation>
    <scope>IDENTIFICATION</scope>
</reference>
<dbReference type="InterPro" id="IPR001452">
    <property type="entry name" value="SH3_domain"/>
</dbReference>
<dbReference type="PANTHER" id="PTHR14167">
    <property type="entry name" value="SH3 DOMAIN-CONTAINING"/>
    <property type="match status" value="1"/>
</dbReference>
<feature type="compositionally biased region" description="Polar residues" evidence="3">
    <location>
        <begin position="288"/>
        <end position="307"/>
    </location>
</feature>
<dbReference type="CDD" id="cd11818">
    <property type="entry name" value="SH3_Eve1_5"/>
    <property type="match status" value="1"/>
</dbReference>
<dbReference type="GO" id="GO:0005829">
    <property type="term" value="C:cytosol"/>
    <property type="evidence" value="ECO:0007669"/>
    <property type="project" value="Ensembl"/>
</dbReference>
<dbReference type="SUPFAM" id="SSF50044">
    <property type="entry name" value="SH3-domain"/>
    <property type="match status" value="5"/>
</dbReference>
<organism evidence="5 6">
    <name type="scientific">Vombatus ursinus</name>
    <name type="common">Common wombat</name>
    <dbReference type="NCBI Taxonomy" id="29139"/>
    <lineage>
        <taxon>Eukaryota</taxon>
        <taxon>Metazoa</taxon>
        <taxon>Chordata</taxon>
        <taxon>Craniata</taxon>
        <taxon>Vertebrata</taxon>
        <taxon>Euteleostomi</taxon>
        <taxon>Mammalia</taxon>
        <taxon>Metatheria</taxon>
        <taxon>Diprotodontia</taxon>
        <taxon>Vombatidae</taxon>
        <taxon>Vombatus</taxon>
    </lineage>
</organism>
<feature type="compositionally biased region" description="Pro residues" evidence="3">
    <location>
        <begin position="631"/>
        <end position="647"/>
    </location>
</feature>
<dbReference type="CDD" id="cd11816">
    <property type="entry name" value="SH3_Eve1_3"/>
    <property type="match status" value="1"/>
</dbReference>
<feature type="compositionally biased region" description="Basic and acidic residues" evidence="3">
    <location>
        <begin position="1"/>
        <end position="22"/>
    </location>
</feature>
<dbReference type="PRINTS" id="PR00499">
    <property type="entry name" value="P67PHOX"/>
</dbReference>
<gene>
    <name evidence="5" type="primary">SH3D19</name>
</gene>
<feature type="domain" description="SH3" evidence="4">
    <location>
        <begin position="960"/>
        <end position="1019"/>
    </location>
</feature>
<feature type="domain" description="SH3" evidence="4">
    <location>
        <begin position="711"/>
        <end position="770"/>
    </location>
</feature>
<sequence length="1092" mass="118398">MAEARRLEEEEEELRERRELGASRRVRGRAHSSHSAADRSERNKPEHRSSSQGPLSSIRAVIKRTSRTSVHGDPHRDRRRPEITIVAAEPLRPASWFPGASPALGFPPSPAASPWRTSELIPSELPPSYEQVIKEINQVQISTGSNSNAPTTPRQTITSATQTDFPEEIGNTLSGSNASKPPAPGKSNPSLAVQPPPKPSQPSSLSSTSSLLKDVAPLIVFDAIEEQAYRDSPNVGACPVPRPRSKTNLKPIVRDIPSNIRDHQETTQPAVRRGASPSQSLSLLDGSNLESQTAINSMSTERNQASIVSRIKAFESQPNAETSGLSKKPEIAPRTLPPRPAVPAGKPTVAPKPSIHRASGEWDSSAENKLKTASKEGPSPHLHPQEVGGIPVTKPELPKKPKAGLVQSIGNGPLDILGSKLSVEIPEKEKRIPTPAPRPLPPKRLPSLEDPAFPAPPLKPATASPRLSVAAQTRAFRSLGEGPAASTPPPSSQCPPVGEADLISFDDDVLPAPSANLAEEHLGSEMDLDPFQFPTKAEPPKERVVQPAPTRKPTVIRIPAKPGKLLQDDPQSPPPLPAEKPIGNTSGTASGKLSNVERTRCLDSEPSVQTGSSSKGPVLPPRPVDGKVIPARPPPPKGAPGRPPPPKLSGSKASSQKQVFCHSSSDVDLQNKQSALTRGLKRAKSQILLKQEPVLPPRPKPGHPLYRKYMLPLPHGVANEDTVSQNPGELSCKRGDVLVLLNQTEDSYLQCQKGEEMGRVHLSQIKIITPLHEHLKSRSKDSTSVLKSVDSSVPHALVLHDFPAEQADDLNLTSGETVYLLEKIDSDWYRGKCRNQIGIFPANYVKVIIDVPEGGNGKKGSISSHCVTGPRCVARFEYIGDQKDELSFSEGETILLKEYVNDEWARGERNGKTGIFPLNFVEIIEDLSDQSTSIPAVSSKRTPLNMKRNASGLHLQKDRCSGEWCEALHDFTAETNEDLPFKKGDRILIIEHLDSDWYRGRLNSTEGIFPAVFVQPCLGSIAEAKLIPASGRKKEKAKALYDFHGENEDELSFKAGDIITELESVDEDWMSGERAGKSGIFPKNYIQVLQAS</sequence>
<accession>A0A4X2KT98</accession>
<dbReference type="SMART" id="SM00326">
    <property type="entry name" value="SH3"/>
    <property type="match status" value="5"/>
</dbReference>
<dbReference type="PANTHER" id="PTHR14167:SF48">
    <property type="entry name" value="SH3 DOMAIN-CONTAINING PROTEIN 19"/>
    <property type="match status" value="1"/>
</dbReference>
<feature type="compositionally biased region" description="Basic and acidic residues" evidence="3">
    <location>
        <begin position="70"/>
        <end position="82"/>
    </location>
</feature>
<evidence type="ECO:0000313" key="6">
    <source>
        <dbReference type="Proteomes" id="UP000314987"/>
    </source>
</evidence>
<feature type="domain" description="SH3" evidence="4">
    <location>
        <begin position="867"/>
        <end position="926"/>
    </location>
</feature>
<proteinExistence type="predicted"/>
<dbReference type="Ensembl" id="ENSVURT00010017646.1">
    <property type="protein sequence ID" value="ENSVURP00010015524.1"/>
    <property type="gene ID" value="ENSVURG00010011877.1"/>
</dbReference>
<reference evidence="5" key="2">
    <citation type="submission" date="2025-08" db="UniProtKB">
        <authorList>
            <consortium name="Ensembl"/>
        </authorList>
    </citation>
    <scope>IDENTIFICATION</scope>
</reference>
<dbReference type="Pfam" id="PF14604">
    <property type="entry name" value="SH3_9"/>
    <property type="match status" value="1"/>
</dbReference>
<dbReference type="Proteomes" id="UP000314987">
    <property type="component" value="Unassembled WGS sequence"/>
</dbReference>
<protein>
    <submittedName>
        <fullName evidence="5">SH3 domain containing 19</fullName>
    </submittedName>
</protein>
<keyword evidence="1 2" id="KW-0728">SH3 domain</keyword>
<dbReference type="RefSeq" id="XP_027722631.1">
    <property type="nucleotide sequence ID" value="XM_027866830.1"/>
</dbReference>
<evidence type="ECO:0000256" key="1">
    <source>
        <dbReference type="ARBA" id="ARBA00022443"/>
    </source>
</evidence>
<dbReference type="Pfam" id="PF07653">
    <property type="entry name" value="SH3_2"/>
    <property type="match status" value="1"/>
</dbReference>
<dbReference type="AlphaFoldDB" id="A0A4X2KT98"/>
<dbReference type="OrthoDB" id="27823at2759"/>
<feature type="region of interest" description="Disordered" evidence="3">
    <location>
        <begin position="514"/>
        <end position="666"/>
    </location>
</feature>
<feature type="region of interest" description="Disordered" evidence="3">
    <location>
        <begin position="232"/>
        <end position="501"/>
    </location>
</feature>
<evidence type="ECO:0000256" key="2">
    <source>
        <dbReference type="PROSITE-ProRule" id="PRU00192"/>
    </source>
</evidence>
<dbReference type="Pfam" id="PF00018">
    <property type="entry name" value="SH3_1"/>
    <property type="match status" value="3"/>
</dbReference>
<feature type="compositionally biased region" description="Polar residues" evidence="3">
    <location>
        <begin position="651"/>
        <end position="666"/>
    </location>
</feature>
<dbReference type="GeneID" id="114046519"/>
<dbReference type="FunFam" id="2.30.30.40:FF:000072">
    <property type="entry name" value="Unconventional Myosin IB"/>
    <property type="match status" value="1"/>
</dbReference>
<feature type="compositionally biased region" description="Basic and acidic residues" evidence="3">
    <location>
        <begin position="36"/>
        <end position="49"/>
    </location>
</feature>
<feature type="region of interest" description="Disordered" evidence="3">
    <location>
        <begin position="1"/>
        <end position="122"/>
    </location>
</feature>
<dbReference type="CTD" id="152503"/>
<feature type="domain" description="SH3" evidence="4">
    <location>
        <begin position="791"/>
        <end position="850"/>
    </location>
</feature>
<dbReference type="InterPro" id="IPR036028">
    <property type="entry name" value="SH3-like_dom_sf"/>
</dbReference>
<feature type="domain" description="SH3" evidence="4">
    <location>
        <begin position="1032"/>
        <end position="1091"/>
    </location>
</feature>
<dbReference type="InterPro" id="IPR035835">
    <property type="entry name" value="Eve1_SH3_3"/>
</dbReference>
<dbReference type="Gene3D" id="2.30.30.40">
    <property type="entry name" value="SH3 Domains"/>
    <property type="match status" value="4"/>
</dbReference>
<name>A0A4X2KT98_VOMUR</name>
<reference evidence="6" key="1">
    <citation type="submission" date="2018-12" db="EMBL/GenBank/DDBJ databases">
        <authorList>
            <person name="Yazar S."/>
        </authorList>
    </citation>
    <scope>NUCLEOTIDE SEQUENCE [LARGE SCALE GENOMIC DNA]</scope>
</reference>
<dbReference type="STRING" id="29139.ENSVURP00010015524"/>
<dbReference type="CDD" id="cd11815">
    <property type="entry name" value="SH3_Eve1_2"/>
    <property type="match status" value="1"/>
</dbReference>
<dbReference type="GO" id="GO:0005654">
    <property type="term" value="C:nucleoplasm"/>
    <property type="evidence" value="ECO:0007669"/>
    <property type="project" value="Ensembl"/>
</dbReference>
<evidence type="ECO:0000256" key="3">
    <source>
        <dbReference type="SAM" id="MobiDB-lite"/>
    </source>
</evidence>
<feature type="compositionally biased region" description="Polar residues" evidence="3">
    <location>
        <begin position="583"/>
        <end position="593"/>
    </location>
</feature>
<dbReference type="InterPro" id="IPR050384">
    <property type="entry name" value="Endophilin_SH3RF"/>
</dbReference>
<dbReference type="PRINTS" id="PR00452">
    <property type="entry name" value="SH3DOMAIN"/>
</dbReference>
<feature type="compositionally biased region" description="Polar residues" evidence="3">
    <location>
        <begin position="316"/>
        <end position="325"/>
    </location>
</feature>
<evidence type="ECO:0000259" key="4">
    <source>
        <dbReference type="PROSITE" id="PS50002"/>
    </source>
</evidence>